<comment type="similarity">
    <text evidence="2">Belongs to the EamA transporter family.</text>
</comment>
<feature type="transmembrane region" description="Helical" evidence="6">
    <location>
        <begin position="92"/>
        <end position="113"/>
    </location>
</feature>
<evidence type="ECO:0000313" key="8">
    <source>
        <dbReference type="EMBL" id="WFT75767.1"/>
    </source>
</evidence>
<evidence type="ECO:0000256" key="2">
    <source>
        <dbReference type="ARBA" id="ARBA00007362"/>
    </source>
</evidence>
<name>A0ABY8IZU1_9BACI</name>
<feature type="transmembrane region" description="Helical" evidence="6">
    <location>
        <begin position="145"/>
        <end position="162"/>
    </location>
</feature>
<dbReference type="Gene3D" id="1.10.3730.20">
    <property type="match status" value="1"/>
</dbReference>
<evidence type="ECO:0000256" key="1">
    <source>
        <dbReference type="ARBA" id="ARBA00004127"/>
    </source>
</evidence>
<accession>A0ABY8IZU1</accession>
<organism evidence="8 9">
    <name type="scientific">Halobacillus naozhouensis</name>
    <dbReference type="NCBI Taxonomy" id="554880"/>
    <lineage>
        <taxon>Bacteria</taxon>
        <taxon>Bacillati</taxon>
        <taxon>Bacillota</taxon>
        <taxon>Bacilli</taxon>
        <taxon>Bacillales</taxon>
        <taxon>Bacillaceae</taxon>
        <taxon>Halobacillus</taxon>
    </lineage>
</organism>
<dbReference type="Pfam" id="PF00892">
    <property type="entry name" value="EamA"/>
    <property type="match status" value="2"/>
</dbReference>
<keyword evidence="9" id="KW-1185">Reference proteome</keyword>
<sequence>MRLYSALIGLSLIWGMSFVFIKWLLEPAGPWGTVFLRCFAAVVILLPFLWMKRDKITKPIPWKPMLIVGVFNAGLPWGLIALSETQINSSTAAVLNALTPICTGLVGFLFFSILLKKRQWLGIGLGFAGILVLMEFNVGQLFHESFVGIGTMVLTTISYGFATQYTKKHLQSTSVLLLTTCSLAAGALVGFVGTIFTGTTAGLKPALLTDPLILFAIVGLGCFGSGIAHLIFYYIIKNSSAEFATSVTYLVPITAMIWGYVLLDEPITKNLAIGLLIIFAGVYLATRKPKKEREMSEQRMTEEA</sequence>
<keyword evidence="4 6" id="KW-1133">Transmembrane helix</keyword>
<evidence type="ECO:0000259" key="7">
    <source>
        <dbReference type="Pfam" id="PF00892"/>
    </source>
</evidence>
<keyword evidence="3 6" id="KW-0812">Transmembrane</keyword>
<dbReference type="Proteomes" id="UP001221597">
    <property type="component" value="Chromosome"/>
</dbReference>
<feature type="transmembrane region" description="Helical" evidence="6">
    <location>
        <begin position="31"/>
        <end position="50"/>
    </location>
</feature>
<dbReference type="InterPro" id="IPR037185">
    <property type="entry name" value="EmrE-like"/>
</dbReference>
<dbReference type="PANTHER" id="PTHR32322">
    <property type="entry name" value="INNER MEMBRANE TRANSPORTER"/>
    <property type="match status" value="1"/>
</dbReference>
<evidence type="ECO:0000256" key="3">
    <source>
        <dbReference type="ARBA" id="ARBA00022692"/>
    </source>
</evidence>
<dbReference type="PANTHER" id="PTHR32322:SF2">
    <property type="entry name" value="EAMA DOMAIN-CONTAINING PROTEIN"/>
    <property type="match status" value="1"/>
</dbReference>
<dbReference type="RefSeq" id="WP_283077731.1">
    <property type="nucleotide sequence ID" value="NZ_CP121671.1"/>
</dbReference>
<feature type="transmembrane region" description="Helical" evidence="6">
    <location>
        <begin position="174"/>
        <end position="192"/>
    </location>
</feature>
<dbReference type="SUPFAM" id="SSF103481">
    <property type="entry name" value="Multidrug resistance efflux transporter EmrE"/>
    <property type="match status" value="2"/>
</dbReference>
<feature type="transmembrane region" description="Helical" evidence="6">
    <location>
        <begin position="243"/>
        <end position="261"/>
    </location>
</feature>
<feature type="transmembrane region" description="Helical" evidence="6">
    <location>
        <begin position="62"/>
        <end position="80"/>
    </location>
</feature>
<dbReference type="EMBL" id="CP121671">
    <property type="protein sequence ID" value="WFT75767.1"/>
    <property type="molecule type" value="Genomic_DNA"/>
</dbReference>
<feature type="transmembrane region" description="Helical" evidence="6">
    <location>
        <begin position="7"/>
        <end position="25"/>
    </location>
</feature>
<feature type="transmembrane region" description="Helical" evidence="6">
    <location>
        <begin position="267"/>
        <end position="286"/>
    </location>
</feature>
<feature type="domain" description="EamA" evidence="7">
    <location>
        <begin position="5"/>
        <end position="133"/>
    </location>
</feature>
<gene>
    <name evidence="8" type="ORF">P9989_05120</name>
</gene>
<reference evidence="8 9" key="1">
    <citation type="submission" date="2023-04" db="EMBL/GenBank/DDBJ databases">
        <title>Genome sequence of Halobacillus naozhouensis KACC 21980.</title>
        <authorList>
            <person name="Kim S."/>
            <person name="Heo J."/>
            <person name="Kwon S.-W."/>
        </authorList>
    </citation>
    <scope>NUCLEOTIDE SEQUENCE [LARGE SCALE GENOMIC DNA]</scope>
    <source>
        <strain evidence="8 9">KCTC 13234</strain>
    </source>
</reference>
<dbReference type="InterPro" id="IPR050638">
    <property type="entry name" value="AA-Vitamin_Transporters"/>
</dbReference>
<evidence type="ECO:0000256" key="6">
    <source>
        <dbReference type="SAM" id="Phobius"/>
    </source>
</evidence>
<evidence type="ECO:0000256" key="5">
    <source>
        <dbReference type="ARBA" id="ARBA00023136"/>
    </source>
</evidence>
<feature type="transmembrane region" description="Helical" evidence="6">
    <location>
        <begin position="212"/>
        <end position="236"/>
    </location>
</feature>
<protein>
    <submittedName>
        <fullName evidence="8">EamA family transporter</fullName>
    </submittedName>
</protein>
<dbReference type="InterPro" id="IPR000620">
    <property type="entry name" value="EamA_dom"/>
</dbReference>
<proteinExistence type="inferred from homology"/>
<feature type="transmembrane region" description="Helical" evidence="6">
    <location>
        <begin position="120"/>
        <end position="139"/>
    </location>
</feature>
<keyword evidence="5 6" id="KW-0472">Membrane</keyword>
<evidence type="ECO:0000313" key="9">
    <source>
        <dbReference type="Proteomes" id="UP001221597"/>
    </source>
</evidence>
<feature type="domain" description="EamA" evidence="7">
    <location>
        <begin position="148"/>
        <end position="286"/>
    </location>
</feature>
<comment type="subcellular location">
    <subcellularLocation>
        <location evidence="1">Endomembrane system</location>
        <topology evidence="1">Multi-pass membrane protein</topology>
    </subcellularLocation>
</comment>
<evidence type="ECO:0000256" key="4">
    <source>
        <dbReference type="ARBA" id="ARBA00022989"/>
    </source>
</evidence>